<feature type="domain" description="N-acetyltransferase" evidence="1">
    <location>
        <begin position="21"/>
        <end position="169"/>
    </location>
</feature>
<evidence type="ECO:0000313" key="3">
    <source>
        <dbReference type="Proteomes" id="UP000199391"/>
    </source>
</evidence>
<accession>A0A1I7LCZ9</accession>
<dbReference type="Gene3D" id="3.40.630.30">
    <property type="match status" value="1"/>
</dbReference>
<sequence>MSTTGSTRSETAVALRVVPVDDLRAIAASEAPASERFIDGALPPPFVAERALRQLAEGKPAFWCSTFYIVRESDGYIVGGCGFKDEPYGDRVEIGYAVAPACMRQGIGGAAVGALLELAFDSGEASEVLAQVEPSNVASTCLVRKLGFTRLGIATDEDGTTVFRWLARRGGVAAAAAARAG</sequence>
<dbReference type="RefSeq" id="WP_093558087.1">
    <property type="nucleotide sequence ID" value="NZ_FPBO01000027.1"/>
</dbReference>
<dbReference type="OrthoDB" id="9801656at2"/>
<dbReference type="CDD" id="cd04301">
    <property type="entry name" value="NAT_SF"/>
    <property type="match status" value="1"/>
</dbReference>
<dbReference type="EMBL" id="FPBO01000027">
    <property type="protein sequence ID" value="SFV07611.1"/>
    <property type="molecule type" value="Genomic_DNA"/>
</dbReference>
<protein>
    <submittedName>
        <fullName evidence="2">Protein N-acetyltransferase, RimJ/RimL family</fullName>
    </submittedName>
</protein>
<dbReference type="GO" id="GO:0016747">
    <property type="term" value="F:acyltransferase activity, transferring groups other than amino-acyl groups"/>
    <property type="evidence" value="ECO:0007669"/>
    <property type="project" value="InterPro"/>
</dbReference>
<name>A0A1I7LCZ9_9BURK</name>
<dbReference type="Pfam" id="PF13302">
    <property type="entry name" value="Acetyltransf_3"/>
    <property type="match status" value="1"/>
</dbReference>
<gene>
    <name evidence="2" type="ORF">SAMN05216552_10278</name>
</gene>
<dbReference type="Proteomes" id="UP000199391">
    <property type="component" value="Unassembled WGS sequence"/>
</dbReference>
<evidence type="ECO:0000259" key="1">
    <source>
        <dbReference type="PROSITE" id="PS51186"/>
    </source>
</evidence>
<dbReference type="PANTHER" id="PTHR43792">
    <property type="entry name" value="GNAT FAMILY, PUTATIVE (AFU_ORTHOLOGUE AFUA_3G00765)-RELATED-RELATED"/>
    <property type="match status" value="1"/>
</dbReference>
<dbReference type="InterPro" id="IPR016181">
    <property type="entry name" value="Acyl_CoA_acyltransferase"/>
</dbReference>
<reference evidence="3" key="1">
    <citation type="submission" date="2016-10" db="EMBL/GenBank/DDBJ databases">
        <authorList>
            <person name="Varghese N."/>
            <person name="Submissions S."/>
        </authorList>
    </citation>
    <scope>NUCLEOTIDE SEQUENCE [LARGE SCALE GENOMIC DNA]</scope>
    <source>
        <strain evidence="3">CGMCC 1.11014</strain>
    </source>
</reference>
<evidence type="ECO:0000313" key="2">
    <source>
        <dbReference type="EMBL" id="SFV07611.1"/>
    </source>
</evidence>
<keyword evidence="3" id="KW-1185">Reference proteome</keyword>
<dbReference type="PROSITE" id="PS51186">
    <property type="entry name" value="GNAT"/>
    <property type="match status" value="1"/>
</dbReference>
<dbReference type="STRING" id="1035707.SAMN05216552_10278"/>
<dbReference type="InterPro" id="IPR000182">
    <property type="entry name" value="GNAT_dom"/>
</dbReference>
<organism evidence="2 3">
    <name type="scientific">Pseudoduganella namucuonensis</name>
    <dbReference type="NCBI Taxonomy" id="1035707"/>
    <lineage>
        <taxon>Bacteria</taxon>
        <taxon>Pseudomonadati</taxon>
        <taxon>Pseudomonadota</taxon>
        <taxon>Betaproteobacteria</taxon>
        <taxon>Burkholderiales</taxon>
        <taxon>Oxalobacteraceae</taxon>
        <taxon>Telluria group</taxon>
        <taxon>Pseudoduganella</taxon>
    </lineage>
</organism>
<dbReference type="AlphaFoldDB" id="A0A1I7LCZ9"/>
<proteinExistence type="predicted"/>
<dbReference type="SUPFAM" id="SSF55729">
    <property type="entry name" value="Acyl-CoA N-acyltransferases (Nat)"/>
    <property type="match status" value="1"/>
</dbReference>
<dbReference type="PANTHER" id="PTHR43792:SF13">
    <property type="entry name" value="ACETYLTRANSFERASE"/>
    <property type="match status" value="1"/>
</dbReference>
<dbReference type="InterPro" id="IPR051531">
    <property type="entry name" value="N-acetyltransferase"/>
</dbReference>
<keyword evidence="2" id="KW-0808">Transferase</keyword>